<dbReference type="Proteomes" id="UP000189229">
    <property type="component" value="Unassembled WGS sequence"/>
</dbReference>
<gene>
    <name evidence="1" type="ORF">BZL30_4071</name>
</gene>
<name>A0A1V3X8V0_MYCKA</name>
<organism evidence="1 2">
    <name type="scientific">Mycobacterium kansasii</name>
    <dbReference type="NCBI Taxonomy" id="1768"/>
    <lineage>
        <taxon>Bacteria</taxon>
        <taxon>Bacillati</taxon>
        <taxon>Actinomycetota</taxon>
        <taxon>Actinomycetes</taxon>
        <taxon>Mycobacteriales</taxon>
        <taxon>Mycobacteriaceae</taxon>
        <taxon>Mycobacterium</taxon>
    </lineage>
</organism>
<accession>A0A1V3X8V0</accession>
<dbReference type="AlphaFoldDB" id="A0A1V3X8V0"/>
<evidence type="ECO:0000313" key="1">
    <source>
        <dbReference type="EMBL" id="OOK75548.1"/>
    </source>
</evidence>
<comment type="caution">
    <text evidence="1">The sequence shown here is derived from an EMBL/GenBank/DDBJ whole genome shotgun (WGS) entry which is preliminary data.</text>
</comment>
<evidence type="ECO:0000313" key="2">
    <source>
        <dbReference type="Proteomes" id="UP000189229"/>
    </source>
</evidence>
<reference evidence="1 2" key="1">
    <citation type="submission" date="2017-02" db="EMBL/GenBank/DDBJ databases">
        <title>Complete genome sequences of Mycobacterium kansasii strains isolated from rhesus macaques.</title>
        <authorList>
            <person name="Panda A."/>
            <person name="Nagaraj S."/>
            <person name="Zhao X."/>
            <person name="Tettelin H."/>
            <person name="Detolla L.J."/>
        </authorList>
    </citation>
    <scope>NUCLEOTIDE SEQUENCE [LARGE SCALE GENOMIC DNA]</scope>
    <source>
        <strain evidence="1 2">11-3813</strain>
    </source>
</reference>
<sequence>MLEPSGGPLNRIFGRGTPLRSRAADAALSMQDRLPEPVMRAAMKVLRPPGR</sequence>
<dbReference type="EMBL" id="MVBM01000003">
    <property type="protein sequence ID" value="OOK75548.1"/>
    <property type="molecule type" value="Genomic_DNA"/>
</dbReference>
<proteinExistence type="predicted"/>
<protein>
    <submittedName>
        <fullName evidence="1">Acyl-CoA dehydrogenase domain protein</fullName>
    </submittedName>
</protein>